<dbReference type="Proteomes" id="UP000008312">
    <property type="component" value="Unassembled WGS sequence"/>
</dbReference>
<dbReference type="FunFam" id="3.40.50.300:FF:001975">
    <property type="entry name" value="ATP-dependent DNA helicase"/>
    <property type="match status" value="1"/>
</dbReference>
<evidence type="ECO:0000259" key="12">
    <source>
        <dbReference type="PROSITE" id="PS50967"/>
    </source>
</evidence>
<keyword evidence="9 11" id="KW-0539">Nucleus</keyword>
<evidence type="ECO:0000256" key="4">
    <source>
        <dbReference type="ARBA" id="ARBA00022801"/>
    </source>
</evidence>
<evidence type="ECO:0000256" key="3">
    <source>
        <dbReference type="ARBA" id="ARBA00022741"/>
    </source>
</evidence>
<protein>
    <recommendedName>
        <fullName evidence="11">ATP-dependent DNA helicase</fullName>
        <ecNumber evidence="11">5.6.2.4</ecNumber>
    </recommendedName>
</protein>
<dbReference type="SUPFAM" id="SSF52540">
    <property type="entry name" value="P-loop containing nucleoside triphosphate hydrolases"/>
    <property type="match status" value="1"/>
</dbReference>
<evidence type="ECO:0000256" key="8">
    <source>
        <dbReference type="ARBA" id="ARBA00023235"/>
    </source>
</evidence>
<dbReference type="InterPro" id="IPR011545">
    <property type="entry name" value="DEAD/DEAH_box_helicase_dom"/>
</dbReference>
<dbReference type="PROSITE" id="PS51192">
    <property type="entry name" value="HELICASE_ATP_BIND_1"/>
    <property type="match status" value="1"/>
</dbReference>
<evidence type="ECO:0000256" key="11">
    <source>
        <dbReference type="RuleBase" id="RU364117"/>
    </source>
</evidence>
<dbReference type="SMART" id="SM00490">
    <property type="entry name" value="HELICc"/>
    <property type="match status" value="1"/>
</dbReference>
<dbReference type="CDD" id="cd17920">
    <property type="entry name" value="DEXHc_RecQ"/>
    <property type="match status" value="1"/>
</dbReference>
<feature type="domain" description="Helicase ATP-binding" evidence="13">
    <location>
        <begin position="86"/>
        <end position="263"/>
    </location>
</feature>
<dbReference type="Pfam" id="PF16124">
    <property type="entry name" value="RecQ_Zn_bind"/>
    <property type="match status" value="1"/>
</dbReference>
<dbReference type="InterPro" id="IPR002464">
    <property type="entry name" value="DNA/RNA_helicase_DEAH_CS"/>
</dbReference>
<evidence type="ECO:0000256" key="6">
    <source>
        <dbReference type="ARBA" id="ARBA00022840"/>
    </source>
</evidence>
<dbReference type="Pfam" id="PF00270">
    <property type="entry name" value="DEAD"/>
    <property type="match status" value="1"/>
</dbReference>
<dbReference type="Gene3D" id="1.10.150.80">
    <property type="entry name" value="HRDC domain"/>
    <property type="match status" value="1"/>
</dbReference>
<dbReference type="InterPro" id="IPR027417">
    <property type="entry name" value="P-loop_NTPase"/>
</dbReference>
<dbReference type="SUPFAM" id="SSF47819">
    <property type="entry name" value="HRDC-like"/>
    <property type="match status" value="1"/>
</dbReference>
<feature type="domain" description="Helicase C-terminal" evidence="14">
    <location>
        <begin position="285"/>
        <end position="442"/>
    </location>
</feature>
<dbReference type="EC" id="5.6.2.4" evidence="11"/>
<dbReference type="InterPro" id="IPR004589">
    <property type="entry name" value="DNA_helicase_ATP-dep_RecQ"/>
</dbReference>
<evidence type="ECO:0000256" key="1">
    <source>
        <dbReference type="ARBA" id="ARBA00004123"/>
    </source>
</evidence>
<dbReference type="EMBL" id="FN668661">
    <property type="protein sequence ID" value="CBK23710.2"/>
    <property type="molecule type" value="Genomic_DNA"/>
</dbReference>
<evidence type="ECO:0000256" key="7">
    <source>
        <dbReference type="ARBA" id="ARBA00023125"/>
    </source>
</evidence>
<dbReference type="Pfam" id="PF00570">
    <property type="entry name" value="HRDC"/>
    <property type="match status" value="1"/>
</dbReference>
<organism evidence="15">
    <name type="scientific">Blastocystis hominis</name>
    <dbReference type="NCBI Taxonomy" id="12968"/>
    <lineage>
        <taxon>Eukaryota</taxon>
        <taxon>Sar</taxon>
        <taxon>Stramenopiles</taxon>
        <taxon>Bigyra</taxon>
        <taxon>Opalozoa</taxon>
        <taxon>Opalinata</taxon>
        <taxon>Blastocystidae</taxon>
        <taxon>Blastocystis</taxon>
    </lineage>
</organism>
<keyword evidence="8" id="KW-0413">Isomerase</keyword>
<dbReference type="GO" id="GO:0043138">
    <property type="term" value="F:3'-5' DNA helicase activity"/>
    <property type="evidence" value="ECO:0007669"/>
    <property type="project" value="UniProtKB-EC"/>
</dbReference>
<dbReference type="PROSITE" id="PS51194">
    <property type="entry name" value="HELICASE_CTER"/>
    <property type="match status" value="1"/>
</dbReference>
<evidence type="ECO:0000256" key="2">
    <source>
        <dbReference type="ARBA" id="ARBA00005446"/>
    </source>
</evidence>
<dbReference type="Pfam" id="PF09382">
    <property type="entry name" value="RQC"/>
    <property type="match status" value="1"/>
</dbReference>
<keyword evidence="16" id="KW-1185">Reference proteome</keyword>
<dbReference type="GO" id="GO:0005524">
    <property type="term" value="F:ATP binding"/>
    <property type="evidence" value="ECO:0007669"/>
    <property type="project" value="UniProtKB-KW"/>
</dbReference>
<comment type="subcellular location">
    <subcellularLocation>
        <location evidence="1 11">Nucleus</location>
    </subcellularLocation>
</comment>
<name>D8M6F7_BLAHO</name>
<dbReference type="FunFam" id="3.40.50.300:FF:001389">
    <property type="entry name" value="ATP-dependent DNA helicase RecQ"/>
    <property type="match status" value="1"/>
</dbReference>
<evidence type="ECO:0000313" key="15">
    <source>
        <dbReference type="EMBL" id="CBK23710.2"/>
    </source>
</evidence>
<keyword evidence="3 11" id="KW-0547">Nucleotide-binding</keyword>
<dbReference type="InterPro" id="IPR032284">
    <property type="entry name" value="RecQ_Zn-bd"/>
</dbReference>
<evidence type="ECO:0000259" key="13">
    <source>
        <dbReference type="PROSITE" id="PS51192"/>
    </source>
</evidence>
<comment type="similarity">
    <text evidence="2 11">Belongs to the helicase family. RecQ subfamily.</text>
</comment>
<dbReference type="InterPro" id="IPR018982">
    <property type="entry name" value="RQC_domain"/>
</dbReference>
<dbReference type="Pfam" id="PF00271">
    <property type="entry name" value="Helicase_C"/>
    <property type="match status" value="1"/>
</dbReference>
<comment type="catalytic activity">
    <reaction evidence="11">
        <text>ATP + H2O = ADP + phosphate + H(+)</text>
        <dbReference type="Rhea" id="RHEA:13065"/>
        <dbReference type="ChEBI" id="CHEBI:15377"/>
        <dbReference type="ChEBI" id="CHEBI:15378"/>
        <dbReference type="ChEBI" id="CHEBI:30616"/>
        <dbReference type="ChEBI" id="CHEBI:43474"/>
        <dbReference type="ChEBI" id="CHEBI:456216"/>
    </reaction>
</comment>
<keyword evidence="7" id="KW-0238">DNA-binding</keyword>
<dbReference type="NCBIfam" id="TIGR00614">
    <property type="entry name" value="recQ_fam"/>
    <property type="match status" value="1"/>
</dbReference>
<keyword evidence="4 11" id="KW-0378">Hydrolase</keyword>
<dbReference type="GO" id="GO:0005634">
    <property type="term" value="C:nucleus"/>
    <property type="evidence" value="ECO:0007669"/>
    <property type="project" value="UniProtKB-SubCell"/>
</dbReference>
<dbReference type="InterPro" id="IPR010997">
    <property type="entry name" value="HRDC-like_sf"/>
</dbReference>
<dbReference type="InterPro" id="IPR001650">
    <property type="entry name" value="Helicase_C-like"/>
</dbReference>
<dbReference type="InterPro" id="IPR044876">
    <property type="entry name" value="HRDC_dom_sf"/>
</dbReference>
<dbReference type="PANTHER" id="PTHR13710:SF153">
    <property type="entry name" value="RECQ-LIKE DNA HELICASE BLM"/>
    <property type="match status" value="1"/>
</dbReference>
<evidence type="ECO:0000259" key="14">
    <source>
        <dbReference type="PROSITE" id="PS51194"/>
    </source>
</evidence>
<dbReference type="Gene3D" id="3.40.50.300">
    <property type="entry name" value="P-loop containing nucleotide triphosphate hydrolases"/>
    <property type="match status" value="2"/>
</dbReference>
<comment type="catalytic activity">
    <reaction evidence="10 11">
        <text>Couples ATP hydrolysis with the unwinding of duplex DNA by translocating in the 3'-5' direction.</text>
        <dbReference type="EC" id="5.6.2.4"/>
    </reaction>
</comment>
<dbReference type="GO" id="GO:0005737">
    <property type="term" value="C:cytoplasm"/>
    <property type="evidence" value="ECO:0007669"/>
    <property type="project" value="TreeGrafter"/>
</dbReference>
<dbReference type="RefSeq" id="XP_012897758.1">
    <property type="nucleotide sequence ID" value="XM_013042304.1"/>
</dbReference>
<dbReference type="OMA" id="FWSMEDS"/>
<dbReference type="GO" id="GO:0009378">
    <property type="term" value="F:four-way junction helicase activity"/>
    <property type="evidence" value="ECO:0007669"/>
    <property type="project" value="TreeGrafter"/>
</dbReference>
<dbReference type="GeneID" id="24920628"/>
<dbReference type="GO" id="GO:0006260">
    <property type="term" value="P:DNA replication"/>
    <property type="evidence" value="ECO:0007669"/>
    <property type="project" value="InterPro"/>
</dbReference>
<dbReference type="PROSITE" id="PS50967">
    <property type="entry name" value="HRDC"/>
    <property type="match status" value="1"/>
</dbReference>
<reference evidence="15" key="1">
    <citation type="submission" date="2010-02" db="EMBL/GenBank/DDBJ databases">
        <title>Sequencing and annotation of the Blastocystis hominis genome.</title>
        <authorList>
            <person name="Wincker P."/>
        </authorList>
    </citation>
    <scope>NUCLEOTIDE SEQUENCE</scope>
    <source>
        <strain evidence="15">Singapore isolate B</strain>
    </source>
</reference>
<evidence type="ECO:0000256" key="10">
    <source>
        <dbReference type="ARBA" id="ARBA00034617"/>
    </source>
</evidence>
<dbReference type="SMART" id="SM00487">
    <property type="entry name" value="DEXDc"/>
    <property type="match status" value="1"/>
</dbReference>
<dbReference type="InterPro" id="IPR002121">
    <property type="entry name" value="HRDC_dom"/>
</dbReference>
<proteinExistence type="inferred from homology"/>
<feature type="domain" description="HRDC" evidence="12">
    <location>
        <begin position="639"/>
        <end position="720"/>
    </location>
</feature>
<accession>D8M6F7</accession>
<keyword evidence="6 11" id="KW-0067">ATP-binding</keyword>
<sequence length="755" mass="85404">MDTSGVEEATVNSTSIQFATANSTFPIDSTAKVEHKSFSVTFGDGTEIRDISGLLKNCPVSDKELLDKNKEVFGHNAFRSGQMEVMKTVLTGRSVFCIMPTGGGKSLCYQLPALLLPGITVVVSPLISLVQDQIRGLQEAGVEVGAMTGSSGGEVPSALWNSVRTRQFPRLKLVYTTPEKLNKSESMKNLLRALSSLGFLSLFVIDEVHCMSQWGHDFRVDYKELGKVRFEFFQNVPLMAFTATATATVKNDILKLLLVNGKEILVFQKSFNRPELRYEVRSKKNHRQFISDVSAYILSKQLNNTGIIYCGTQMACEKVCKDLQEAMKNEGYERKIGFYHAGLEPMERERIQREWSEDQLKIIVATVAFGMGINKTDVRFVIHYMLPHSLTHYYQEAGRAGRDRNPADCILYFNFQDKKTAENLIRQNENTSMINHNLQELRRVVTYCQNKEDCRRCQILKYFSEVFNRDFCGVPMHQLCDNCSQPRDFEVVDVTHIAIELVRLLSECKAPLTTNMLISAARGLHSGLKPHVLAFVQSHPSYGCAKDISKPEMEKLVTDLLQKDCLAEKHTRLSSGWGAVYLVPGSNADRLAQGSLQIHITRPKLAPAPQPAKAVSMETSEETDAHGLIDNSNVMEIPSRLDDTLRKRLYDHLLMYRSFLQQIIGNVSFTTPVLQEMAWTVPTTQEELITLDRITPQFVSKYGEVFLKLINSFLEANSIVLERPFQSRGLLRRRQQEWLRRDEPRSDAEREGGGR</sequence>
<dbReference type="GO" id="GO:0016887">
    <property type="term" value="F:ATP hydrolysis activity"/>
    <property type="evidence" value="ECO:0007669"/>
    <property type="project" value="RHEA"/>
</dbReference>
<dbReference type="PROSITE" id="PS00690">
    <property type="entry name" value="DEAH_ATP_HELICASE"/>
    <property type="match status" value="1"/>
</dbReference>
<dbReference type="OrthoDB" id="10261556at2759"/>
<dbReference type="GO" id="GO:0003677">
    <property type="term" value="F:DNA binding"/>
    <property type="evidence" value="ECO:0007669"/>
    <property type="project" value="UniProtKB-KW"/>
</dbReference>
<dbReference type="GO" id="GO:0005694">
    <property type="term" value="C:chromosome"/>
    <property type="evidence" value="ECO:0007669"/>
    <property type="project" value="TreeGrafter"/>
</dbReference>
<dbReference type="PANTHER" id="PTHR13710">
    <property type="entry name" value="DNA HELICASE RECQ FAMILY MEMBER"/>
    <property type="match status" value="1"/>
</dbReference>
<evidence type="ECO:0000313" key="16">
    <source>
        <dbReference type="Proteomes" id="UP000008312"/>
    </source>
</evidence>
<dbReference type="InterPro" id="IPR014001">
    <property type="entry name" value="Helicase_ATP-bd"/>
</dbReference>
<keyword evidence="5 11" id="KW-0347">Helicase</keyword>
<dbReference type="GO" id="GO:0000724">
    <property type="term" value="P:double-strand break repair via homologous recombination"/>
    <property type="evidence" value="ECO:0007669"/>
    <property type="project" value="TreeGrafter"/>
</dbReference>
<gene>
    <name evidence="15" type="ORF">GSBLH_T00003533001</name>
</gene>
<dbReference type="Gene3D" id="1.10.10.10">
    <property type="entry name" value="Winged helix-like DNA-binding domain superfamily/Winged helix DNA-binding domain"/>
    <property type="match status" value="1"/>
</dbReference>
<evidence type="ECO:0000256" key="9">
    <source>
        <dbReference type="ARBA" id="ARBA00023242"/>
    </source>
</evidence>
<dbReference type="InterPro" id="IPR036388">
    <property type="entry name" value="WH-like_DNA-bd_sf"/>
</dbReference>
<evidence type="ECO:0000256" key="5">
    <source>
        <dbReference type="ARBA" id="ARBA00022806"/>
    </source>
</evidence>
<dbReference type="AlphaFoldDB" id="D8M6F7"/>
<dbReference type="InParanoid" id="D8M6F7"/>